<organism evidence="2 3">
    <name type="scientific">Cercospora beticola</name>
    <name type="common">Sugarbeet leaf spot fungus</name>
    <dbReference type="NCBI Taxonomy" id="122368"/>
    <lineage>
        <taxon>Eukaryota</taxon>
        <taxon>Fungi</taxon>
        <taxon>Dikarya</taxon>
        <taxon>Ascomycota</taxon>
        <taxon>Pezizomycotina</taxon>
        <taxon>Dothideomycetes</taxon>
        <taxon>Dothideomycetidae</taxon>
        <taxon>Mycosphaerellales</taxon>
        <taxon>Mycosphaerellaceae</taxon>
        <taxon>Cercospora</taxon>
    </lineage>
</organism>
<gene>
    <name evidence="2" type="ORF">RHO25_003636</name>
</gene>
<keyword evidence="1" id="KW-0472">Membrane</keyword>
<evidence type="ECO:0000313" key="2">
    <source>
        <dbReference type="EMBL" id="WPA99022.1"/>
    </source>
</evidence>
<keyword evidence="3" id="KW-1185">Reference proteome</keyword>
<keyword evidence="1" id="KW-1133">Transmembrane helix</keyword>
<protein>
    <submittedName>
        <fullName evidence="2">Uncharacterized protein</fullName>
    </submittedName>
</protein>
<feature type="transmembrane region" description="Helical" evidence="1">
    <location>
        <begin position="35"/>
        <end position="56"/>
    </location>
</feature>
<dbReference type="Proteomes" id="UP001302367">
    <property type="component" value="Chromosome 2"/>
</dbReference>
<evidence type="ECO:0000256" key="1">
    <source>
        <dbReference type="SAM" id="Phobius"/>
    </source>
</evidence>
<dbReference type="EMBL" id="CP134185">
    <property type="protein sequence ID" value="WPA99022.1"/>
    <property type="molecule type" value="Genomic_DNA"/>
</dbReference>
<dbReference type="RefSeq" id="XP_065458496.1">
    <property type="nucleotide sequence ID" value="XM_065602424.1"/>
</dbReference>
<name>A0ABZ0NHM8_CERBT</name>
<dbReference type="GeneID" id="90643984"/>
<keyword evidence="1" id="KW-0812">Transmembrane</keyword>
<reference evidence="2 3" key="1">
    <citation type="submission" date="2023-09" db="EMBL/GenBank/DDBJ databases">
        <title>Complete-Gapless Cercospora beticola genome.</title>
        <authorList>
            <person name="Wyatt N.A."/>
            <person name="Spanner R.E."/>
            <person name="Bolton M.D."/>
        </authorList>
    </citation>
    <scope>NUCLEOTIDE SEQUENCE [LARGE SCALE GENOMIC DNA]</scope>
    <source>
        <strain evidence="2">Cb09-40</strain>
    </source>
</reference>
<sequence length="113" mass="12905">MEAGPIDHVDTERPLIKQYGSIRVWAYGITSRTGWLGVIVTGCGCLVVLYEVYVGLRDRRQFRSPTQILISALEHNLNGEFDGLRKEKDVARVSFRLEDDYFSPGGLRFERAR</sequence>
<accession>A0ABZ0NHM8</accession>
<evidence type="ECO:0000313" key="3">
    <source>
        <dbReference type="Proteomes" id="UP001302367"/>
    </source>
</evidence>
<proteinExistence type="predicted"/>